<dbReference type="RefSeq" id="XP_033171720.1">
    <property type="nucleotide sequence ID" value="XM_033315829.1"/>
</dbReference>
<evidence type="ECO:0000313" key="3">
    <source>
        <dbReference type="Proteomes" id="UP000515162"/>
    </source>
</evidence>
<sequence length="397" mass="44378">MACLNALKQEIETLKKIFPKNHERFQILNSSVDELLCCFIDKNGKRYDIHAHITGSYPLSPPVWFAETEETSVTNAVQILSNTNERDNHVINQVGILLLELCRLHNVPLPPEIDNLALPLQTTPTSDSPLRCEQGTGDGGAGGEGGSHGNDDTESNQEKIKDTIGESEQKSERDEDVSLEMDDVRSTSKKDDMEVEQLATLKRLRQNQIQGYLKGSVLGSTQATDRLMKELREIFCSYVFKKNMFSIELVNDSIYEWNISLRSVDPDSPLHNDLQMLKEKEGMDSILLNIRFKDTYPFEPPFVRVVHPIISGGYVLIGGAICMELLTKHGWSSAYTVEAVIVQIAATLVKGKARIQFGDTEAPAQVQYSLVRAMQSFNSIVQLHEATGWLTPPKEDG</sequence>
<gene>
    <name evidence="4" type="primary">LOC117148458</name>
</gene>
<dbReference type="AlphaFoldDB" id="A0A6P8KP06"/>
<dbReference type="Pfam" id="PF00179">
    <property type="entry name" value="UQ_con"/>
    <property type="match status" value="1"/>
</dbReference>
<reference evidence="4" key="1">
    <citation type="submission" date="2025-08" db="UniProtKB">
        <authorList>
            <consortium name="RefSeq"/>
        </authorList>
    </citation>
    <scope>IDENTIFICATION</scope>
    <source>
        <strain evidence="4">Mau12</strain>
        <tissue evidence="4">Whole Body</tissue>
    </source>
</reference>
<evidence type="ECO:0000259" key="2">
    <source>
        <dbReference type="PROSITE" id="PS50127"/>
    </source>
</evidence>
<evidence type="ECO:0000313" key="4">
    <source>
        <dbReference type="RefSeq" id="XP_033171720.1"/>
    </source>
</evidence>
<keyword evidence="3" id="KW-1185">Reference proteome</keyword>
<dbReference type="Proteomes" id="UP000515162">
    <property type="component" value="Chromosome X"/>
</dbReference>
<feature type="domain" description="UBC core" evidence="2">
    <location>
        <begin position="222"/>
        <end position="390"/>
    </location>
</feature>
<organism evidence="3 4">
    <name type="scientific">Drosophila mauritiana</name>
    <name type="common">Fruit fly</name>
    <dbReference type="NCBI Taxonomy" id="7226"/>
    <lineage>
        <taxon>Eukaryota</taxon>
        <taxon>Metazoa</taxon>
        <taxon>Ecdysozoa</taxon>
        <taxon>Arthropoda</taxon>
        <taxon>Hexapoda</taxon>
        <taxon>Insecta</taxon>
        <taxon>Pterygota</taxon>
        <taxon>Neoptera</taxon>
        <taxon>Endopterygota</taxon>
        <taxon>Diptera</taxon>
        <taxon>Brachycera</taxon>
        <taxon>Muscomorpha</taxon>
        <taxon>Ephydroidea</taxon>
        <taxon>Drosophilidae</taxon>
        <taxon>Drosophila</taxon>
        <taxon>Sophophora</taxon>
    </lineage>
</organism>
<protein>
    <submittedName>
        <fullName evidence="4">Ubiquitin-conjugating enzyme E2 Q2-like</fullName>
    </submittedName>
</protein>
<dbReference type="SUPFAM" id="SSF54495">
    <property type="entry name" value="UBC-like"/>
    <property type="match status" value="2"/>
</dbReference>
<proteinExistence type="predicted"/>
<feature type="compositionally biased region" description="Basic and acidic residues" evidence="1">
    <location>
        <begin position="182"/>
        <end position="192"/>
    </location>
</feature>
<dbReference type="PANTHER" id="PTHR24068">
    <property type="entry name" value="UBIQUITIN-CONJUGATING ENZYME E2"/>
    <property type="match status" value="1"/>
</dbReference>
<dbReference type="InterPro" id="IPR016135">
    <property type="entry name" value="UBQ-conjugating_enzyme/RWD"/>
</dbReference>
<dbReference type="InterPro" id="IPR000608">
    <property type="entry name" value="UBC"/>
</dbReference>
<feature type="compositionally biased region" description="Basic and acidic residues" evidence="1">
    <location>
        <begin position="156"/>
        <end position="173"/>
    </location>
</feature>
<name>A0A6P8KP06_DROMA</name>
<evidence type="ECO:0000256" key="1">
    <source>
        <dbReference type="SAM" id="MobiDB-lite"/>
    </source>
</evidence>
<dbReference type="Gene3D" id="3.10.110.10">
    <property type="entry name" value="Ubiquitin Conjugating Enzyme"/>
    <property type="match status" value="1"/>
</dbReference>
<feature type="compositionally biased region" description="Gly residues" evidence="1">
    <location>
        <begin position="136"/>
        <end position="148"/>
    </location>
</feature>
<accession>A0A6P8KP06</accession>
<dbReference type="GeneID" id="117148458"/>
<dbReference type="SMART" id="SM00212">
    <property type="entry name" value="UBCc"/>
    <property type="match status" value="1"/>
</dbReference>
<dbReference type="CDD" id="cd23802">
    <property type="entry name" value="UBCc_UBE2Q"/>
    <property type="match status" value="1"/>
</dbReference>
<dbReference type="PROSITE" id="PS50127">
    <property type="entry name" value="UBC_2"/>
    <property type="match status" value="1"/>
</dbReference>
<feature type="region of interest" description="Disordered" evidence="1">
    <location>
        <begin position="118"/>
        <end position="192"/>
    </location>
</feature>